<keyword evidence="2" id="KW-0472">Membrane</keyword>
<organism evidence="3 4">
    <name type="scientific">Streptomyces spongiicola</name>
    <dbReference type="NCBI Taxonomy" id="1690221"/>
    <lineage>
        <taxon>Bacteria</taxon>
        <taxon>Bacillati</taxon>
        <taxon>Actinomycetota</taxon>
        <taxon>Actinomycetes</taxon>
        <taxon>Kitasatosporales</taxon>
        <taxon>Streptomycetaceae</taxon>
        <taxon>Streptomyces</taxon>
    </lineage>
</organism>
<name>A0A388T345_9ACTN</name>
<feature type="region of interest" description="Disordered" evidence="1">
    <location>
        <begin position="1"/>
        <end position="33"/>
    </location>
</feature>
<feature type="transmembrane region" description="Helical" evidence="2">
    <location>
        <begin position="44"/>
        <end position="64"/>
    </location>
</feature>
<evidence type="ECO:0000313" key="3">
    <source>
        <dbReference type="EMBL" id="GBQ03179.1"/>
    </source>
</evidence>
<gene>
    <name evidence="3" type="ORF">SSP531S_46490</name>
</gene>
<evidence type="ECO:0000313" key="4">
    <source>
        <dbReference type="Proteomes" id="UP000265354"/>
    </source>
</evidence>
<reference evidence="3 4" key="1">
    <citation type="submission" date="2018-07" db="EMBL/GenBank/DDBJ databases">
        <title>Whole Genome Shotgun Sequence of Streptomyces spongiicola strain 531S.</title>
        <authorList>
            <person name="Dohra H."/>
            <person name="Kodani S."/>
        </authorList>
    </citation>
    <scope>NUCLEOTIDE SEQUENCE [LARGE SCALE GENOMIC DNA]</scope>
    <source>
        <strain evidence="3 4">531S</strain>
    </source>
</reference>
<protein>
    <recommendedName>
        <fullName evidence="5">MFS transporter</fullName>
    </recommendedName>
</protein>
<dbReference type="EMBL" id="BGZL01000016">
    <property type="protein sequence ID" value="GBQ03179.1"/>
    <property type="molecule type" value="Genomic_DNA"/>
</dbReference>
<comment type="caution">
    <text evidence="3">The sequence shown here is derived from an EMBL/GenBank/DDBJ whole genome shotgun (WGS) entry which is preliminary data.</text>
</comment>
<evidence type="ECO:0000256" key="1">
    <source>
        <dbReference type="SAM" id="MobiDB-lite"/>
    </source>
</evidence>
<dbReference type="AlphaFoldDB" id="A0A388T345"/>
<evidence type="ECO:0000256" key="2">
    <source>
        <dbReference type="SAM" id="Phobius"/>
    </source>
</evidence>
<proteinExistence type="predicted"/>
<keyword evidence="2" id="KW-0812">Transmembrane</keyword>
<dbReference type="Proteomes" id="UP000265354">
    <property type="component" value="Unassembled WGS sequence"/>
</dbReference>
<accession>A0A388T345</accession>
<feature type="compositionally biased region" description="Low complexity" evidence="1">
    <location>
        <begin position="12"/>
        <end position="33"/>
    </location>
</feature>
<evidence type="ECO:0008006" key="5">
    <source>
        <dbReference type="Google" id="ProtNLM"/>
    </source>
</evidence>
<sequence length="78" mass="8276">MPQTSDLPADHPTSAPTTSAHPASAPAVSPAGEAARRRCRVHRAWFVVAVAFVTITGAAAFRSLPGMLIDPLHEEFAW</sequence>
<keyword evidence="2" id="KW-1133">Transmembrane helix</keyword>